<feature type="transmembrane region" description="Helical" evidence="1">
    <location>
        <begin position="84"/>
        <end position="107"/>
    </location>
</feature>
<organism evidence="2 3">
    <name type="scientific">Selenomonas noxia F0398</name>
    <dbReference type="NCBI Taxonomy" id="702437"/>
    <lineage>
        <taxon>Bacteria</taxon>
        <taxon>Bacillati</taxon>
        <taxon>Bacillota</taxon>
        <taxon>Negativicutes</taxon>
        <taxon>Selenomonadales</taxon>
        <taxon>Selenomonadaceae</taxon>
        <taxon>Selenomonas</taxon>
    </lineage>
</organism>
<reference evidence="2 3" key="1">
    <citation type="submission" date="2011-08" db="EMBL/GenBank/DDBJ databases">
        <title>The Genome Sequence of Selenomonas noxia F0398.</title>
        <authorList>
            <consortium name="The Broad Institute Genome Sequencing Platform"/>
            <person name="Earl A."/>
            <person name="Ward D."/>
            <person name="Feldgarden M."/>
            <person name="Gevers D."/>
            <person name="Izard J."/>
            <person name="Ganesan A."/>
            <person name="Blanton J.M."/>
            <person name="Baranova O.V."/>
            <person name="Tanner A.C."/>
            <person name="Dewhirst F.E."/>
            <person name="Young S.K."/>
            <person name="Zeng Q."/>
            <person name="Gargeya S."/>
            <person name="Fitzgerald M."/>
            <person name="Haas B."/>
            <person name="Abouelleil A."/>
            <person name="Alvarado L."/>
            <person name="Arachchi H.M."/>
            <person name="Berlin A."/>
            <person name="Brown A."/>
            <person name="Chapman S.B."/>
            <person name="Chen Z."/>
            <person name="Dunbar C."/>
            <person name="Freedman E."/>
            <person name="Gearin G."/>
            <person name="Gellesch M."/>
            <person name="Goldberg J."/>
            <person name="Griggs A."/>
            <person name="Gujja S."/>
            <person name="Heiman D."/>
            <person name="Howarth C."/>
            <person name="Larson L."/>
            <person name="Lui A."/>
            <person name="MacDonald P.J.P."/>
            <person name="Montmayeur A."/>
            <person name="Murphy C."/>
            <person name="Neiman D."/>
            <person name="Pearson M."/>
            <person name="Priest M."/>
            <person name="Roberts A."/>
            <person name="Saif S."/>
            <person name="Shea T."/>
            <person name="Shenoy N."/>
            <person name="Sisk P."/>
            <person name="Stolte C."/>
            <person name="Sykes S."/>
            <person name="Wortman J."/>
            <person name="Nusbaum C."/>
            <person name="Birren B."/>
        </authorList>
    </citation>
    <scope>NUCLEOTIDE SEQUENCE [LARGE SCALE GENOMIC DNA]</scope>
    <source>
        <strain evidence="2 3">F0398</strain>
    </source>
</reference>
<protein>
    <submittedName>
        <fullName evidence="2">Uncharacterized protein</fullName>
    </submittedName>
</protein>
<dbReference type="Proteomes" id="UP000003175">
    <property type="component" value="Unassembled WGS sequence"/>
</dbReference>
<accession>A0ABN0DP12</accession>
<sequence length="188" mass="21725">MYQIKRLSWITRRSFIIFYMVLAFYIFSDVFGGLGLLAWWVGTILPFTSIHISYSLLMLAMIISAILTTLPLMPLTQEIQKEHLWICTVIAYALICCIYTIVFTGNYWERLIYERSDSLLYLLGQLSLLFLLRKTWQKIGGKIKQVILFSDAVFLIGFVILCSGGNTFNEEHVTVFILIKFLKIITGL</sequence>
<keyword evidence="1" id="KW-0812">Transmembrane</keyword>
<feature type="transmembrane region" description="Helical" evidence="1">
    <location>
        <begin position="16"/>
        <end position="40"/>
    </location>
</feature>
<keyword evidence="3" id="KW-1185">Reference proteome</keyword>
<feature type="transmembrane region" description="Helical" evidence="1">
    <location>
        <begin position="52"/>
        <end position="72"/>
    </location>
</feature>
<dbReference type="GeneID" id="84787655"/>
<comment type="caution">
    <text evidence="2">The sequence shown here is derived from an EMBL/GenBank/DDBJ whole genome shotgun (WGS) entry which is preliminary data.</text>
</comment>
<feature type="transmembrane region" description="Helical" evidence="1">
    <location>
        <begin position="119"/>
        <end position="136"/>
    </location>
</feature>
<dbReference type="EMBL" id="ADGH01000015">
    <property type="protein sequence ID" value="EHG24311.1"/>
    <property type="molecule type" value="Genomic_DNA"/>
</dbReference>
<feature type="transmembrane region" description="Helical" evidence="1">
    <location>
        <begin position="148"/>
        <end position="168"/>
    </location>
</feature>
<keyword evidence="1" id="KW-1133">Transmembrane helix</keyword>
<proteinExistence type="predicted"/>
<name>A0ABN0DP12_9FIRM</name>
<gene>
    <name evidence="2" type="ORF">HMPREF9432_01465</name>
</gene>
<evidence type="ECO:0000313" key="3">
    <source>
        <dbReference type="Proteomes" id="UP000003175"/>
    </source>
</evidence>
<dbReference type="RefSeq" id="WP_006696711.1">
    <property type="nucleotide sequence ID" value="NZ_JH376860.1"/>
</dbReference>
<evidence type="ECO:0000313" key="2">
    <source>
        <dbReference type="EMBL" id="EHG24311.1"/>
    </source>
</evidence>
<keyword evidence="1" id="KW-0472">Membrane</keyword>
<evidence type="ECO:0000256" key="1">
    <source>
        <dbReference type="SAM" id="Phobius"/>
    </source>
</evidence>